<evidence type="ECO:0000259" key="11">
    <source>
        <dbReference type="PROSITE" id="PS51192"/>
    </source>
</evidence>
<dbReference type="SUPFAM" id="SSF52540">
    <property type="entry name" value="P-loop containing nucleoside triphosphate hydrolases"/>
    <property type="match status" value="2"/>
</dbReference>
<dbReference type="InterPro" id="IPR001650">
    <property type="entry name" value="Helicase_C-like"/>
</dbReference>
<feature type="region of interest" description="Disordered" evidence="10">
    <location>
        <begin position="1"/>
        <end position="104"/>
    </location>
</feature>
<dbReference type="SMART" id="SM00490">
    <property type="entry name" value="HELICc"/>
    <property type="match status" value="1"/>
</dbReference>
<feature type="compositionally biased region" description="Polar residues" evidence="10">
    <location>
        <begin position="175"/>
        <end position="190"/>
    </location>
</feature>
<keyword evidence="6" id="KW-0067">ATP-binding</keyword>
<feature type="compositionally biased region" description="Acidic residues" evidence="10">
    <location>
        <begin position="248"/>
        <end position="260"/>
    </location>
</feature>
<dbReference type="PROSITE" id="PS51194">
    <property type="entry name" value="HELICASE_CTER"/>
    <property type="match status" value="1"/>
</dbReference>
<feature type="compositionally biased region" description="Low complexity" evidence="10">
    <location>
        <begin position="793"/>
        <end position="808"/>
    </location>
</feature>
<dbReference type="CDD" id="cd18793">
    <property type="entry name" value="SF2_C_SNF"/>
    <property type="match status" value="1"/>
</dbReference>
<dbReference type="InterPro" id="IPR014012">
    <property type="entry name" value="HSA_dom"/>
</dbReference>
<evidence type="ECO:0000256" key="2">
    <source>
        <dbReference type="ARBA" id="ARBA00009220"/>
    </source>
</evidence>
<feature type="compositionally biased region" description="Basic and acidic residues" evidence="10">
    <location>
        <begin position="538"/>
        <end position="550"/>
    </location>
</feature>
<dbReference type="PROSITE" id="PS51204">
    <property type="entry name" value="HSA"/>
    <property type="match status" value="1"/>
</dbReference>
<dbReference type="FunFam" id="3.40.50.10810:FF:000005">
    <property type="entry name" value="Photoperiod-independent early flowering 1"/>
    <property type="match status" value="1"/>
</dbReference>
<evidence type="ECO:0000256" key="3">
    <source>
        <dbReference type="ARBA" id="ARBA00022741"/>
    </source>
</evidence>
<dbReference type="InterPro" id="IPR038718">
    <property type="entry name" value="SNF2-like_sf"/>
</dbReference>
<feature type="region of interest" description="Disordered" evidence="10">
    <location>
        <begin position="1963"/>
        <end position="1988"/>
    </location>
</feature>
<dbReference type="GO" id="GO:0000812">
    <property type="term" value="C:Swr1 complex"/>
    <property type="evidence" value="ECO:0007669"/>
    <property type="project" value="TreeGrafter"/>
</dbReference>
<feature type="compositionally biased region" description="Acidic residues" evidence="10">
    <location>
        <begin position="611"/>
        <end position="645"/>
    </location>
</feature>
<feature type="compositionally biased region" description="Low complexity" evidence="10">
    <location>
        <begin position="52"/>
        <end position="79"/>
    </location>
</feature>
<evidence type="ECO:0000256" key="10">
    <source>
        <dbReference type="SAM" id="MobiDB-lite"/>
    </source>
</evidence>
<feature type="compositionally biased region" description="Basic residues" evidence="10">
    <location>
        <begin position="148"/>
        <end position="166"/>
    </location>
</feature>
<feature type="region of interest" description="Disordered" evidence="10">
    <location>
        <begin position="471"/>
        <end position="556"/>
    </location>
</feature>
<feature type="compositionally biased region" description="Basic residues" evidence="10">
    <location>
        <begin position="1"/>
        <end position="10"/>
    </location>
</feature>
<feature type="compositionally biased region" description="Acidic residues" evidence="10">
    <location>
        <begin position="661"/>
        <end position="670"/>
    </location>
</feature>
<name>A0AAW1TDQ7_9CHLO</name>
<dbReference type="GO" id="GO:0016887">
    <property type="term" value="F:ATP hydrolysis activity"/>
    <property type="evidence" value="ECO:0007669"/>
    <property type="project" value="TreeGrafter"/>
</dbReference>
<keyword evidence="15" id="KW-1185">Reference proteome</keyword>
<comment type="caution">
    <text evidence="14">The sequence shown here is derived from an EMBL/GenBank/DDBJ whole genome shotgun (WGS) entry which is preliminary data.</text>
</comment>
<keyword evidence="8" id="KW-0238">DNA-binding</keyword>
<dbReference type="PANTHER" id="PTHR45685:SF1">
    <property type="entry name" value="HELICASE SRCAP"/>
    <property type="match status" value="1"/>
</dbReference>
<feature type="compositionally biased region" description="Low complexity" evidence="10">
    <location>
        <begin position="586"/>
        <end position="603"/>
    </location>
</feature>
<feature type="compositionally biased region" description="Polar residues" evidence="10">
    <location>
        <begin position="80"/>
        <end position="94"/>
    </location>
</feature>
<feature type="compositionally biased region" description="Acidic residues" evidence="10">
    <location>
        <begin position="307"/>
        <end position="316"/>
    </location>
</feature>
<evidence type="ECO:0000259" key="12">
    <source>
        <dbReference type="PROSITE" id="PS51194"/>
    </source>
</evidence>
<feature type="compositionally biased region" description="Polar residues" evidence="10">
    <location>
        <begin position="221"/>
        <end position="241"/>
    </location>
</feature>
<proteinExistence type="inferred from homology"/>
<dbReference type="PROSITE" id="PS51192">
    <property type="entry name" value="HELICASE_ATP_BIND_1"/>
    <property type="match status" value="1"/>
</dbReference>
<gene>
    <name evidence="14" type="ORF">WJX84_005155</name>
</gene>
<feature type="region of interest" description="Disordered" evidence="10">
    <location>
        <begin position="571"/>
        <end position="670"/>
    </location>
</feature>
<dbReference type="SMART" id="SM00487">
    <property type="entry name" value="DEXDc"/>
    <property type="match status" value="1"/>
</dbReference>
<sequence length="2012" mass="218210">MAGRGKKRAAPKKEPAADAEDGATVSLETGGASGPTHSEASGRSKRGGKRVASGSPRRGRSASLPSATGLTATGLPATPQDTPASPAPMQSDQPPSADAADVLQASYSRAMPGCSKPLFQAPSCQQLQQWLKAVVSDAMLPTDAAVAPRRRGRPPGRGRGRGRGRSLLRAPSNLGRESSVPSADPSSQPISPEVTPLSADEGSSPDKKRAKRTKHIPTAPPRQTRNAAALISQRSRSSTLAPKSEVSDGSDTEAGSDDMDAAPSKSGGGDAERDPAGASASPEDPSDGLHGAPESDDDAASGPGQVDETDEDEMEERQEREDAILQRAADIRRTKAAASRTGWQEPKRPKGHWEHLLEEMQWMAKEFAKERRWKLGQAKRLGRAVTRSNLDVDSRSKRKEKEEQAKLQRHAGWIAKEVTGFWRKAERVVYYKHQAVLDARKREAYDKQLDFLVDQTQRYSTLLAQRLTIGEGPRPLAPAQPLLHSSREDTSIRTQGAPGGPTAAADAMLLDEDSDGLDGQAASEEDDDEATLEEEEAQAEREGGRNHAVELADLQQEAELPLEELLAQYGYVVPDDAPPPAARQRSMPSEAAKPPSEASSDSDMQPASVGEAEDPMESGSDDASEMEGAGTDEEDNEDTLDEEEKMAEREGGTSKGHYEQELQDLDAEADMPIDELLARYRAQASPSDIAVADGLPQSDDHAGQASATTSRVNEPSTEALPAPAAPAQQPPETSSAPATSGRRPQQSQQQRPQASGDAYLPASSSETPAVSQALQPSGSVPIQKRGPASQDKALAGAPAVAAATMPAAVQSQGPKAAENKPLGPLKLSAGPAESLPVAADEEGAQAMVSKAPAAAKGKGRAQKTPEEAKAEADQKAKDERARIQDVADLASSVQPTGDTLATANVHAEVPFLLKHTLREYQHIGLNWMLTLNERRLNGILADEMGLGKTIMTIALLAHMACEKGDWGPHLVVVPTSVMLNWEMEFKKWCPAFKLLTYYGSARERRLKRQGWSKPNAFHVCITSYTLILQDAKMFRRKKWKFLILDEAHMIKNWKSQRWQTLLNFNSRRRLLITGTPLQNDLMELWSLMHFLMPQVFASHAHFKDWFSNPLSGMVEGQEAVNKSLVERLHSVLRPFLLRRLKADVEKQLPGKHEHVLRCRLSKRQRNLYEEYMASSDTRARLSGGSYLGIINVLMQLRKVCDHPDLFEPRPIVSSFDLPGISKHWPSLALDALPGTRPTPHLPGLPQWTHLQFPGSTTLIGHLGAKEWLASREAMDAVGEASEENDWSARDLLHSLDRRPAKSALAVVAEFQRRLTNQRVRWARARQASAALLSQQRSRLAPCFSRELLAAVTVTCLPHQIHEVATEPGRFWEYAGAVLDAVKTPLERVEQMDETIRAFMCVIPQARAPPPICWCSHPSSAAVTAAAHRSSLGTQQWAALGAPLRMPLVRQQLFFPDRRLLQYDCGKLQELAGLLYRLKTGGHKALIFTQMSRMLDILEAFLNLHSYSYLRLDGSTKPEQRQILMQRFNTNSKIFVFILSTRSGGVGMNLTGADTVIFYDSDWNPAMDAQAQDRCHRIGQTREVHIYRLISEKTIEENILLKSDQKRHLDFLAIQSGGFNPDALRRFSPQDLFSISGKAETQGPSADDIKAAMRDAEDEGDAAAAAALEQEAAADLAEFNADPVPAAAAENDGDDEDAEPEDGRDEAVPASGDGSAAAQAGAQPPAAEPALAERQPSAAMDAGGGVDEAELGVTQLMEGAGRDSNALAQLEASLRPIERYAVRVVEETHPGLAPSAVEDVPEPAMPQEQWSLQELERIEAEQEAEAEEEGGAAAIADWDKAAAGCGVSEEVERALEQQRLWEADQAIRPLPCYREWEELQAQQAAAQASCCTQGLVDAAGQQGPCPGMEGCVHRGGGSWDVQEDEEGQEDAEAQRREAAAAAASGIKLEAVPFGDCLCLPGRRSVGSPQKSAGGRIKREGQIPNGASLSQYHSTLQDLMMFDEPRSMPVAPQS</sequence>
<dbReference type="GO" id="GO:0004386">
    <property type="term" value="F:helicase activity"/>
    <property type="evidence" value="ECO:0007669"/>
    <property type="project" value="UniProtKB-KW"/>
</dbReference>
<feature type="region of interest" description="Disordered" evidence="10">
    <location>
        <begin position="1685"/>
        <end position="1743"/>
    </location>
</feature>
<evidence type="ECO:0000256" key="7">
    <source>
        <dbReference type="ARBA" id="ARBA00022853"/>
    </source>
</evidence>
<comment type="subcellular location">
    <subcellularLocation>
        <location evidence="1">Nucleus</location>
    </subcellularLocation>
</comment>
<feature type="domain" description="Helicase C-terminal" evidence="12">
    <location>
        <begin position="1469"/>
        <end position="1619"/>
    </location>
</feature>
<dbReference type="InterPro" id="IPR000330">
    <property type="entry name" value="SNF2_N"/>
</dbReference>
<keyword evidence="4" id="KW-0378">Hydrolase</keyword>
<dbReference type="GO" id="GO:0042393">
    <property type="term" value="F:histone binding"/>
    <property type="evidence" value="ECO:0007669"/>
    <property type="project" value="TreeGrafter"/>
</dbReference>
<dbReference type="Pfam" id="PF00176">
    <property type="entry name" value="SNF2-rel_dom"/>
    <property type="match status" value="1"/>
</dbReference>
<feature type="domain" description="HSA" evidence="13">
    <location>
        <begin position="340"/>
        <end position="412"/>
    </location>
</feature>
<feature type="compositionally biased region" description="Low complexity" evidence="10">
    <location>
        <begin position="714"/>
        <end position="753"/>
    </location>
</feature>
<dbReference type="Pfam" id="PF00271">
    <property type="entry name" value="Helicase_C"/>
    <property type="match status" value="1"/>
</dbReference>
<feature type="region of interest" description="Disordered" evidence="10">
    <location>
        <begin position="688"/>
        <end position="829"/>
    </location>
</feature>
<keyword evidence="9" id="KW-0539">Nucleus</keyword>
<dbReference type="InterPro" id="IPR027417">
    <property type="entry name" value="P-loop_NTPase"/>
</dbReference>
<evidence type="ECO:0000256" key="1">
    <source>
        <dbReference type="ARBA" id="ARBA00004123"/>
    </source>
</evidence>
<feature type="region of interest" description="Disordered" evidence="10">
    <location>
        <begin position="141"/>
        <end position="351"/>
    </location>
</feature>
<evidence type="ECO:0000256" key="6">
    <source>
        <dbReference type="ARBA" id="ARBA00022840"/>
    </source>
</evidence>
<feature type="compositionally biased region" description="Acidic residues" evidence="10">
    <location>
        <begin position="523"/>
        <end position="537"/>
    </location>
</feature>
<evidence type="ECO:0000256" key="4">
    <source>
        <dbReference type="ARBA" id="ARBA00022801"/>
    </source>
</evidence>
<reference evidence="14 15" key="1">
    <citation type="journal article" date="2024" name="Nat. Commun.">
        <title>Phylogenomics reveals the evolutionary origins of lichenization in chlorophyte algae.</title>
        <authorList>
            <person name="Puginier C."/>
            <person name="Libourel C."/>
            <person name="Otte J."/>
            <person name="Skaloud P."/>
            <person name="Haon M."/>
            <person name="Grisel S."/>
            <person name="Petersen M."/>
            <person name="Berrin J.G."/>
            <person name="Delaux P.M."/>
            <person name="Dal Grande F."/>
            <person name="Keller J."/>
        </authorList>
    </citation>
    <scope>NUCLEOTIDE SEQUENCE [LARGE SCALE GENOMIC DNA]</scope>
    <source>
        <strain evidence="14 15">SAG 2523</strain>
    </source>
</reference>
<evidence type="ECO:0000256" key="9">
    <source>
        <dbReference type="ARBA" id="ARBA00023242"/>
    </source>
</evidence>
<feature type="compositionally biased region" description="Basic and acidic residues" evidence="10">
    <location>
        <begin position="646"/>
        <end position="660"/>
    </location>
</feature>
<dbReference type="EMBL" id="JALJOV010000072">
    <property type="protein sequence ID" value="KAK9867649.1"/>
    <property type="molecule type" value="Genomic_DNA"/>
</dbReference>
<accession>A0AAW1TDQ7</accession>
<dbReference type="Gene3D" id="3.40.50.300">
    <property type="entry name" value="P-loop containing nucleotide triphosphate hydrolases"/>
    <property type="match status" value="1"/>
</dbReference>
<feature type="domain" description="Helicase ATP-binding" evidence="11">
    <location>
        <begin position="929"/>
        <end position="1094"/>
    </location>
</feature>
<keyword evidence="5" id="KW-0347">Helicase</keyword>
<evidence type="ECO:0000313" key="15">
    <source>
        <dbReference type="Proteomes" id="UP001485043"/>
    </source>
</evidence>
<dbReference type="InterPro" id="IPR050520">
    <property type="entry name" value="INO80/SWR1_helicase"/>
</dbReference>
<feature type="region of interest" description="Disordered" evidence="10">
    <location>
        <begin position="841"/>
        <end position="881"/>
    </location>
</feature>
<comment type="similarity">
    <text evidence="2">Belongs to the SNF2/RAD54 helicase family. SWR1 subfamily.</text>
</comment>
<dbReference type="GO" id="GO:0006338">
    <property type="term" value="P:chromatin remodeling"/>
    <property type="evidence" value="ECO:0007669"/>
    <property type="project" value="TreeGrafter"/>
</dbReference>
<dbReference type="InterPro" id="IPR049730">
    <property type="entry name" value="SNF2/RAD54-like_C"/>
</dbReference>
<feature type="compositionally biased region" description="Low complexity" evidence="10">
    <location>
        <begin position="1708"/>
        <end position="1735"/>
    </location>
</feature>
<organism evidence="14 15">
    <name type="scientific">Apatococcus fuscideae</name>
    <dbReference type="NCBI Taxonomy" id="2026836"/>
    <lineage>
        <taxon>Eukaryota</taxon>
        <taxon>Viridiplantae</taxon>
        <taxon>Chlorophyta</taxon>
        <taxon>core chlorophytes</taxon>
        <taxon>Trebouxiophyceae</taxon>
        <taxon>Chlorellales</taxon>
        <taxon>Chlorellaceae</taxon>
        <taxon>Apatococcus</taxon>
    </lineage>
</organism>
<feature type="compositionally biased region" description="Polar residues" evidence="10">
    <location>
        <begin position="762"/>
        <end position="780"/>
    </location>
</feature>
<evidence type="ECO:0000256" key="5">
    <source>
        <dbReference type="ARBA" id="ARBA00022806"/>
    </source>
</evidence>
<evidence type="ECO:0000313" key="14">
    <source>
        <dbReference type="EMBL" id="KAK9867649.1"/>
    </source>
</evidence>
<protein>
    <submittedName>
        <fullName evidence="14">Uncharacterized protein</fullName>
    </submittedName>
</protein>
<keyword evidence="7" id="KW-0156">Chromatin regulator</keyword>
<feature type="compositionally biased region" description="Basic and acidic residues" evidence="10">
    <location>
        <begin position="863"/>
        <end position="881"/>
    </location>
</feature>
<feature type="compositionally biased region" description="Basic and acidic residues" evidence="10">
    <location>
        <begin position="317"/>
        <end position="333"/>
    </location>
</feature>
<dbReference type="FunFam" id="3.40.50.300:FF:002272">
    <property type="entry name" value="protein PHOTOPERIOD-INDEPENDENT EARLY FLOWERING 1 isoform X1"/>
    <property type="match status" value="1"/>
</dbReference>
<dbReference type="InterPro" id="IPR014001">
    <property type="entry name" value="Helicase_ATP-bd"/>
</dbReference>
<dbReference type="GO" id="GO:0003677">
    <property type="term" value="F:DNA binding"/>
    <property type="evidence" value="ECO:0007669"/>
    <property type="project" value="UniProtKB-KW"/>
</dbReference>
<dbReference type="Pfam" id="PF07529">
    <property type="entry name" value="HSA"/>
    <property type="match status" value="1"/>
</dbReference>
<dbReference type="PANTHER" id="PTHR45685">
    <property type="entry name" value="HELICASE SRCAP-RELATED"/>
    <property type="match status" value="1"/>
</dbReference>
<dbReference type="CDD" id="cd18003">
    <property type="entry name" value="DEXQc_SRCAP"/>
    <property type="match status" value="1"/>
</dbReference>
<dbReference type="Proteomes" id="UP001485043">
    <property type="component" value="Unassembled WGS sequence"/>
</dbReference>
<dbReference type="GO" id="GO:0005524">
    <property type="term" value="F:ATP binding"/>
    <property type="evidence" value="ECO:0007669"/>
    <property type="project" value="UniProtKB-KW"/>
</dbReference>
<evidence type="ECO:0000256" key="8">
    <source>
        <dbReference type="ARBA" id="ARBA00023125"/>
    </source>
</evidence>
<dbReference type="SMART" id="SM00573">
    <property type="entry name" value="HSA"/>
    <property type="match status" value="1"/>
</dbReference>
<evidence type="ECO:0000259" key="13">
    <source>
        <dbReference type="PROSITE" id="PS51204"/>
    </source>
</evidence>
<dbReference type="Gene3D" id="3.40.50.10810">
    <property type="entry name" value="Tandem AAA-ATPase domain"/>
    <property type="match status" value="1"/>
</dbReference>
<keyword evidence="3" id="KW-0547">Nucleotide-binding</keyword>
<feature type="compositionally biased region" description="Acidic residues" evidence="10">
    <location>
        <begin position="1690"/>
        <end position="1703"/>
    </location>
</feature>